<accession>K9WID9</accession>
<name>K9WID9_9CYAN</name>
<dbReference type="InterPro" id="IPR005135">
    <property type="entry name" value="Endo/exonuclease/phosphatase"/>
</dbReference>
<dbReference type="InterPro" id="IPR036691">
    <property type="entry name" value="Endo/exonu/phosph_ase_sf"/>
</dbReference>
<evidence type="ECO:0000313" key="2">
    <source>
        <dbReference type="EMBL" id="AFZ19556.1"/>
    </source>
</evidence>
<sequence length="203" mass="22862">MRIATWNLERPKLGGWKKNPIIQEQIDEINADIWILTETNRVINPKNNYSKIATSPISEYHNPGENCSTIWSRYPIGRTFPTFDPSIAVCAEILAPLAHFLVYGTIITWANDKGPTGTAKKWQEHYKSIASHCQDWAKLNQGLPLCVAGDFNQTLSGLTGYGTHQGRNMLSEALQENDLVCVTDKIPFNIDHICFSKDWADVT</sequence>
<reference evidence="2 3" key="1">
    <citation type="submission" date="2012-06" db="EMBL/GenBank/DDBJ databases">
        <title>Finished chromosome of genome of Microcoleus sp. PCC 7113.</title>
        <authorList>
            <consortium name="US DOE Joint Genome Institute"/>
            <person name="Gugger M."/>
            <person name="Coursin T."/>
            <person name="Rippka R."/>
            <person name="Tandeau De Marsac N."/>
            <person name="Huntemann M."/>
            <person name="Wei C.-L."/>
            <person name="Han J."/>
            <person name="Detter J.C."/>
            <person name="Han C."/>
            <person name="Tapia R."/>
            <person name="Chen A."/>
            <person name="Kyrpides N."/>
            <person name="Mavromatis K."/>
            <person name="Markowitz V."/>
            <person name="Szeto E."/>
            <person name="Ivanova N."/>
            <person name="Pagani I."/>
            <person name="Pati A."/>
            <person name="Goodwin L."/>
            <person name="Nordberg H.P."/>
            <person name="Cantor M.N."/>
            <person name="Hua S.X."/>
            <person name="Woyke T."/>
            <person name="Kerfeld C.A."/>
        </authorList>
    </citation>
    <scope>NUCLEOTIDE SEQUENCE [LARGE SCALE GENOMIC DNA]</scope>
    <source>
        <strain evidence="2 3">PCC 7113</strain>
    </source>
</reference>
<dbReference type="Gene3D" id="3.60.10.10">
    <property type="entry name" value="Endonuclease/exonuclease/phosphatase"/>
    <property type="match status" value="1"/>
</dbReference>
<dbReference type="GO" id="GO:0003824">
    <property type="term" value="F:catalytic activity"/>
    <property type="evidence" value="ECO:0007669"/>
    <property type="project" value="InterPro"/>
</dbReference>
<organism evidence="2 3">
    <name type="scientific">Allocoleopsis franciscana PCC 7113</name>
    <dbReference type="NCBI Taxonomy" id="1173027"/>
    <lineage>
        <taxon>Bacteria</taxon>
        <taxon>Bacillati</taxon>
        <taxon>Cyanobacteriota</taxon>
        <taxon>Cyanophyceae</taxon>
        <taxon>Coleofasciculales</taxon>
        <taxon>Coleofasciculaceae</taxon>
        <taxon>Allocoleopsis</taxon>
        <taxon>Allocoleopsis franciscana</taxon>
    </lineage>
</organism>
<gene>
    <name evidence="2" type="ORF">Mic7113_3841</name>
</gene>
<dbReference type="Pfam" id="PF03372">
    <property type="entry name" value="Exo_endo_phos"/>
    <property type="match status" value="1"/>
</dbReference>
<dbReference type="AlphaFoldDB" id="K9WID9"/>
<dbReference type="SUPFAM" id="SSF56219">
    <property type="entry name" value="DNase I-like"/>
    <property type="match status" value="1"/>
</dbReference>
<keyword evidence="3" id="KW-1185">Reference proteome</keyword>
<dbReference type="EMBL" id="CP003630">
    <property type="protein sequence ID" value="AFZ19556.1"/>
    <property type="molecule type" value="Genomic_DNA"/>
</dbReference>
<evidence type="ECO:0000259" key="1">
    <source>
        <dbReference type="Pfam" id="PF03372"/>
    </source>
</evidence>
<dbReference type="eggNOG" id="COG3568">
    <property type="taxonomic scope" value="Bacteria"/>
</dbReference>
<dbReference type="Proteomes" id="UP000010471">
    <property type="component" value="Chromosome"/>
</dbReference>
<protein>
    <recommendedName>
        <fullName evidence="1">Endonuclease/exonuclease/phosphatase domain-containing protein</fullName>
    </recommendedName>
</protein>
<feature type="domain" description="Endonuclease/exonuclease/phosphatase" evidence="1">
    <location>
        <begin position="4"/>
        <end position="200"/>
    </location>
</feature>
<dbReference type="HOGENOM" id="CLU_091268_0_0_3"/>
<proteinExistence type="predicted"/>
<dbReference type="KEGG" id="mic:Mic7113_3841"/>
<dbReference type="RefSeq" id="WP_015183695.1">
    <property type="nucleotide sequence ID" value="NC_019738.1"/>
</dbReference>
<evidence type="ECO:0000313" key="3">
    <source>
        <dbReference type="Proteomes" id="UP000010471"/>
    </source>
</evidence>
<dbReference type="STRING" id="1173027.Mic7113_3841"/>